<evidence type="ECO:0000256" key="4">
    <source>
        <dbReference type="ARBA" id="ARBA00022559"/>
    </source>
</evidence>
<dbReference type="GO" id="GO:0008379">
    <property type="term" value="F:thioredoxin peroxidase activity"/>
    <property type="evidence" value="ECO:0007669"/>
    <property type="project" value="TreeGrafter"/>
</dbReference>
<dbReference type="EMBL" id="CP054143">
    <property type="protein sequence ID" value="QKJ67971.1"/>
    <property type="molecule type" value="Genomic_DNA"/>
</dbReference>
<name>A0A6M8STE8_9NEIS</name>
<dbReference type="GO" id="GO:0034599">
    <property type="term" value="P:cellular response to oxidative stress"/>
    <property type="evidence" value="ECO:0007669"/>
    <property type="project" value="TreeGrafter"/>
</dbReference>
<dbReference type="Proteomes" id="UP000504844">
    <property type="component" value="Chromosome"/>
</dbReference>
<comment type="subunit">
    <text evidence="2">Monomer.</text>
</comment>
<evidence type="ECO:0000256" key="9">
    <source>
        <dbReference type="ARBA" id="ARBA00032824"/>
    </source>
</evidence>
<evidence type="ECO:0000256" key="8">
    <source>
        <dbReference type="ARBA" id="ARBA00023284"/>
    </source>
</evidence>
<dbReference type="PANTHER" id="PTHR42801:SF4">
    <property type="entry name" value="AHPC_TSA FAMILY PROTEIN"/>
    <property type="match status" value="1"/>
</dbReference>
<dbReference type="InterPro" id="IPR050924">
    <property type="entry name" value="Peroxiredoxin_BCP/PrxQ"/>
</dbReference>
<evidence type="ECO:0000256" key="7">
    <source>
        <dbReference type="ARBA" id="ARBA00023157"/>
    </source>
</evidence>
<accession>A0A8G1LYW5</accession>
<keyword evidence="6" id="KW-0560">Oxidoreductase</keyword>
<sequence length="157" mass="17520">MLNSGDVAPQFALPDAQMNTVQLADFLGKKIVILYFFNGDKTPGGILEAIEFSDRVAAFAKYGAVILGVSRDDCMAHESFIDEHGLEFELLSDAESEVIALYHAQHRWEAKGMVRYGIDRSTFVIDQTGIIRHAFYHVTPKGHAAEILELVKQIEIH</sequence>
<dbReference type="KEGG" id="dee:HQN60_15270"/>
<comment type="similarity">
    <text evidence="10">Belongs to the peroxiredoxin family. BCP/PrxQ subfamily.</text>
</comment>
<dbReference type="GO" id="GO:0005737">
    <property type="term" value="C:cytoplasm"/>
    <property type="evidence" value="ECO:0007669"/>
    <property type="project" value="TreeGrafter"/>
</dbReference>
<evidence type="ECO:0000256" key="10">
    <source>
        <dbReference type="ARBA" id="ARBA00038489"/>
    </source>
</evidence>
<evidence type="ECO:0000313" key="14">
    <source>
        <dbReference type="Proteomes" id="UP000504844"/>
    </source>
</evidence>
<dbReference type="Gene3D" id="3.40.30.10">
    <property type="entry name" value="Glutaredoxin"/>
    <property type="match status" value="1"/>
</dbReference>
<comment type="catalytic activity">
    <reaction evidence="12">
        <text>a hydroperoxide + [thioredoxin]-dithiol = an alcohol + [thioredoxin]-disulfide + H2O</text>
        <dbReference type="Rhea" id="RHEA:62620"/>
        <dbReference type="Rhea" id="RHEA-COMP:10698"/>
        <dbReference type="Rhea" id="RHEA-COMP:10700"/>
        <dbReference type="ChEBI" id="CHEBI:15377"/>
        <dbReference type="ChEBI" id="CHEBI:29950"/>
        <dbReference type="ChEBI" id="CHEBI:30879"/>
        <dbReference type="ChEBI" id="CHEBI:35924"/>
        <dbReference type="ChEBI" id="CHEBI:50058"/>
        <dbReference type="EC" id="1.11.1.24"/>
    </reaction>
</comment>
<evidence type="ECO:0000256" key="11">
    <source>
        <dbReference type="ARBA" id="ARBA00042639"/>
    </source>
</evidence>
<dbReference type="InterPro" id="IPR013766">
    <property type="entry name" value="Thioredoxin_domain"/>
</dbReference>
<evidence type="ECO:0000256" key="6">
    <source>
        <dbReference type="ARBA" id="ARBA00023002"/>
    </source>
</evidence>
<dbReference type="SUPFAM" id="SSF52833">
    <property type="entry name" value="Thioredoxin-like"/>
    <property type="match status" value="1"/>
</dbReference>
<keyword evidence="8" id="KW-0676">Redox-active center</keyword>
<dbReference type="InterPro" id="IPR036249">
    <property type="entry name" value="Thioredoxin-like_sf"/>
</dbReference>
<dbReference type="PIRSF" id="PIRSF000239">
    <property type="entry name" value="AHPC"/>
    <property type="match status" value="1"/>
</dbReference>
<dbReference type="FunFam" id="3.40.30.10:FF:000007">
    <property type="entry name" value="Thioredoxin-dependent thiol peroxidase"/>
    <property type="match status" value="1"/>
</dbReference>
<proteinExistence type="inferred from homology"/>
<keyword evidence="14" id="KW-1185">Reference proteome</keyword>
<dbReference type="Pfam" id="PF00578">
    <property type="entry name" value="AhpC-TSA"/>
    <property type="match status" value="1"/>
</dbReference>
<organism evidence="13 14">
    <name type="scientific">Deefgea piscis</name>
    <dbReference type="NCBI Taxonomy" id="2739061"/>
    <lineage>
        <taxon>Bacteria</taxon>
        <taxon>Pseudomonadati</taxon>
        <taxon>Pseudomonadota</taxon>
        <taxon>Betaproteobacteria</taxon>
        <taxon>Neisseriales</taxon>
        <taxon>Chitinibacteraceae</taxon>
        <taxon>Deefgea</taxon>
    </lineage>
</organism>
<dbReference type="GO" id="GO:0045454">
    <property type="term" value="P:cell redox homeostasis"/>
    <property type="evidence" value="ECO:0007669"/>
    <property type="project" value="TreeGrafter"/>
</dbReference>
<dbReference type="RefSeq" id="WP_173534472.1">
    <property type="nucleotide sequence ID" value="NZ_CP054143.1"/>
</dbReference>
<keyword evidence="7" id="KW-1015">Disulfide bond</keyword>
<evidence type="ECO:0000256" key="2">
    <source>
        <dbReference type="ARBA" id="ARBA00011245"/>
    </source>
</evidence>
<evidence type="ECO:0000256" key="5">
    <source>
        <dbReference type="ARBA" id="ARBA00022862"/>
    </source>
</evidence>
<dbReference type="PANTHER" id="PTHR42801">
    <property type="entry name" value="THIOREDOXIN-DEPENDENT PEROXIDE REDUCTASE"/>
    <property type="match status" value="1"/>
</dbReference>
<dbReference type="AlphaFoldDB" id="A0A6M8STE8"/>
<evidence type="ECO:0000313" key="13">
    <source>
        <dbReference type="EMBL" id="QKJ67971.1"/>
    </source>
</evidence>
<dbReference type="CDD" id="cd03017">
    <property type="entry name" value="PRX_BCP"/>
    <property type="match status" value="1"/>
</dbReference>
<dbReference type="InterPro" id="IPR000866">
    <property type="entry name" value="AhpC/TSA"/>
</dbReference>
<gene>
    <name evidence="13" type="ORF">HQN60_15270</name>
</gene>
<dbReference type="InterPro" id="IPR024706">
    <property type="entry name" value="Peroxiredoxin_AhpC-typ"/>
</dbReference>
<comment type="function">
    <text evidence="1">Thiol-specific peroxidase that catalyzes the reduction of hydrogen peroxide and organic hydroperoxides to water and alcohols, respectively. Plays a role in cell protection against oxidative stress by detoxifying peroxides and as sensor of hydrogen peroxide-mediated signaling events.</text>
</comment>
<dbReference type="EC" id="1.11.1.24" evidence="3"/>
<evidence type="ECO:0000256" key="12">
    <source>
        <dbReference type="ARBA" id="ARBA00049091"/>
    </source>
</evidence>
<protein>
    <recommendedName>
        <fullName evidence="3">thioredoxin-dependent peroxiredoxin</fullName>
        <ecNumber evidence="3">1.11.1.24</ecNumber>
    </recommendedName>
    <alternativeName>
        <fullName evidence="9">Thioredoxin peroxidase</fullName>
    </alternativeName>
    <alternativeName>
        <fullName evidence="11">Thioredoxin-dependent peroxiredoxin Bcp</fullName>
    </alternativeName>
</protein>
<dbReference type="PROSITE" id="PS51352">
    <property type="entry name" value="THIOREDOXIN_2"/>
    <property type="match status" value="1"/>
</dbReference>
<accession>A0A6M8STE8</accession>
<keyword evidence="4" id="KW-0575">Peroxidase</keyword>
<evidence type="ECO:0000256" key="1">
    <source>
        <dbReference type="ARBA" id="ARBA00003330"/>
    </source>
</evidence>
<keyword evidence="5" id="KW-0049">Antioxidant</keyword>
<reference evidence="13 14" key="1">
    <citation type="submission" date="2020-05" db="EMBL/GenBank/DDBJ databases">
        <title>Complete genome sequence of Deefgea sp. D17.</title>
        <authorList>
            <person name="Bae J.-W."/>
            <person name="Han J.E."/>
        </authorList>
    </citation>
    <scope>NUCLEOTIDE SEQUENCE [LARGE SCALE GENOMIC DNA]</scope>
    <source>
        <strain evidence="13 14">D17</strain>
    </source>
</reference>
<evidence type="ECO:0000256" key="3">
    <source>
        <dbReference type="ARBA" id="ARBA00013017"/>
    </source>
</evidence>